<evidence type="ECO:0000256" key="2">
    <source>
        <dbReference type="ARBA" id="ARBA00010270"/>
    </source>
</evidence>
<accession>A0A9W6J866</accession>
<dbReference type="Proteomes" id="UP001143370">
    <property type="component" value="Unassembled WGS sequence"/>
</dbReference>
<dbReference type="EMBL" id="BSFJ01000018">
    <property type="protein sequence ID" value="GLK72616.1"/>
    <property type="molecule type" value="Genomic_DNA"/>
</dbReference>
<dbReference type="Pfam" id="PF07886">
    <property type="entry name" value="BA14K"/>
    <property type="match status" value="1"/>
</dbReference>
<reference evidence="7" key="2">
    <citation type="submission" date="2023-01" db="EMBL/GenBank/DDBJ databases">
        <authorList>
            <person name="Sun Q."/>
            <person name="Evtushenko L."/>
        </authorList>
    </citation>
    <scope>NUCLEOTIDE SEQUENCE</scope>
    <source>
        <strain evidence="7">VKM B-2484</strain>
    </source>
</reference>
<protein>
    <recommendedName>
        <fullName evidence="3">Lectin-like protein BA14k</fullName>
    </recommendedName>
</protein>
<comment type="caution">
    <text evidence="7">The sequence shown here is derived from an EMBL/GenBank/DDBJ whole genome shotgun (WGS) entry which is preliminary data.</text>
</comment>
<keyword evidence="4" id="KW-0472">Membrane</keyword>
<evidence type="ECO:0000256" key="6">
    <source>
        <dbReference type="ARBA" id="ARBA00025321"/>
    </source>
</evidence>
<comment type="function">
    <text evidence="6">Has immunoglobulin-binding and hemagglutination properties, and can bind to mannose. Essential for virulence. May be involved in LPS biosynthesis or polysaccharide transport.</text>
</comment>
<organism evidence="7 8">
    <name type="scientific">Ancylobacter dichloromethanicus</name>
    <dbReference type="NCBI Taxonomy" id="518825"/>
    <lineage>
        <taxon>Bacteria</taxon>
        <taxon>Pseudomonadati</taxon>
        <taxon>Pseudomonadota</taxon>
        <taxon>Alphaproteobacteria</taxon>
        <taxon>Hyphomicrobiales</taxon>
        <taxon>Xanthobacteraceae</taxon>
        <taxon>Ancylobacter</taxon>
    </lineage>
</organism>
<dbReference type="GO" id="GO:0016020">
    <property type="term" value="C:membrane"/>
    <property type="evidence" value="ECO:0007669"/>
    <property type="project" value="UniProtKB-SubCell"/>
</dbReference>
<evidence type="ECO:0000256" key="3">
    <source>
        <dbReference type="ARBA" id="ARBA00020552"/>
    </source>
</evidence>
<keyword evidence="4" id="KW-1003">Cell membrane</keyword>
<evidence type="ECO:0000256" key="1">
    <source>
        <dbReference type="ARBA" id="ARBA00004167"/>
    </source>
</evidence>
<name>A0A9W6J866_9HYPH</name>
<evidence type="ECO:0000256" key="4">
    <source>
        <dbReference type="ARBA" id="ARBA00022475"/>
    </source>
</evidence>
<evidence type="ECO:0000313" key="8">
    <source>
        <dbReference type="Proteomes" id="UP001143370"/>
    </source>
</evidence>
<sequence length="137" mass="15565">MPQTIAKPDSNIEQVQYRPGYRQGKRQGYRQGYRQGHRQGARRGYWASGGRHYYNGHRGYNYYRPGYRQYNGWWFPAGAFAAGALIGGALGAAASQPSYAGGNAHIQWCANHYRSYRASDNTFQPYNGPRQQCVSPY</sequence>
<proteinExistence type="inferred from homology"/>
<dbReference type="AlphaFoldDB" id="A0A9W6J866"/>
<dbReference type="GO" id="GO:0030246">
    <property type="term" value="F:carbohydrate binding"/>
    <property type="evidence" value="ECO:0007669"/>
    <property type="project" value="UniProtKB-KW"/>
</dbReference>
<reference evidence="7" key="1">
    <citation type="journal article" date="2014" name="Int. J. Syst. Evol. Microbiol.">
        <title>Complete genome sequence of Corynebacterium casei LMG S-19264T (=DSM 44701T), isolated from a smear-ripened cheese.</title>
        <authorList>
            <consortium name="US DOE Joint Genome Institute (JGI-PGF)"/>
            <person name="Walter F."/>
            <person name="Albersmeier A."/>
            <person name="Kalinowski J."/>
            <person name="Ruckert C."/>
        </authorList>
    </citation>
    <scope>NUCLEOTIDE SEQUENCE</scope>
    <source>
        <strain evidence="7">VKM B-2484</strain>
    </source>
</reference>
<keyword evidence="8" id="KW-1185">Reference proteome</keyword>
<comment type="similarity">
    <text evidence="2">Belongs to the BA14k family.</text>
</comment>
<keyword evidence="5" id="KW-0430">Lectin</keyword>
<evidence type="ECO:0000313" key="7">
    <source>
        <dbReference type="EMBL" id="GLK72616.1"/>
    </source>
</evidence>
<dbReference type="InterPro" id="IPR012413">
    <property type="entry name" value="BA14K"/>
</dbReference>
<evidence type="ECO:0000256" key="5">
    <source>
        <dbReference type="ARBA" id="ARBA00022734"/>
    </source>
</evidence>
<comment type="subcellular location">
    <subcellularLocation>
        <location evidence="1">Membrane</location>
        <topology evidence="1">Single-pass membrane protein</topology>
    </subcellularLocation>
</comment>
<gene>
    <name evidence="7" type="ORF">GCM10017643_27320</name>
</gene>